<name>A0ABV5FW17_9MICC</name>
<sequence>MISCRSVRYARSLALTGSSVYTNSRMWVIRGRIGPELVHFSPLVLFCVYTGWTWRDSRPRLVPCPQRPPCVSPPRPLSRLSHPSPLSRTSPSTAGPSRTRRVSGWRRPLPSTGPSRPPGPWMMRGHRSTGGSPEPG</sequence>
<feature type="compositionally biased region" description="Low complexity" evidence="1">
    <location>
        <begin position="77"/>
        <end position="92"/>
    </location>
</feature>
<dbReference type="Proteomes" id="UP001589575">
    <property type="component" value="Unassembled WGS sequence"/>
</dbReference>
<gene>
    <name evidence="2" type="ORF">ACFFX0_06615</name>
</gene>
<dbReference type="EMBL" id="JBHMFI010000001">
    <property type="protein sequence ID" value="MFB9070882.1"/>
    <property type="molecule type" value="Genomic_DNA"/>
</dbReference>
<keyword evidence="3" id="KW-1185">Reference proteome</keyword>
<protein>
    <submittedName>
        <fullName evidence="2">Uncharacterized protein</fullName>
    </submittedName>
</protein>
<accession>A0ABV5FW17</accession>
<evidence type="ECO:0000313" key="2">
    <source>
        <dbReference type="EMBL" id="MFB9070882.1"/>
    </source>
</evidence>
<reference evidence="2 3" key="1">
    <citation type="submission" date="2024-09" db="EMBL/GenBank/DDBJ databases">
        <authorList>
            <person name="Sun Q."/>
            <person name="Mori K."/>
        </authorList>
    </citation>
    <scope>NUCLEOTIDE SEQUENCE [LARGE SCALE GENOMIC DNA]</scope>
    <source>
        <strain evidence="2 3">CCM 7609</strain>
    </source>
</reference>
<comment type="caution">
    <text evidence="2">The sequence shown here is derived from an EMBL/GenBank/DDBJ whole genome shotgun (WGS) entry which is preliminary data.</text>
</comment>
<proteinExistence type="predicted"/>
<feature type="compositionally biased region" description="Pro residues" evidence="1">
    <location>
        <begin position="65"/>
        <end position="76"/>
    </location>
</feature>
<feature type="region of interest" description="Disordered" evidence="1">
    <location>
        <begin position="60"/>
        <end position="136"/>
    </location>
</feature>
<organism evidence="2 3">
    <name type="scientific">Citricoccus parietis</name>
    <dbReference type="NCBI Taxonomy" id="592307"/>
    <lineage>
        <taxon>Bacteria</taxon>
        <taxon>Bacillati</taxon>
        <taxon>Actinomycetota</taxon>
        <taxon>Actinomycetes</taxon>
        <taxon>Micrococcales</taxon>
        <taxon>Micrococcaceae</taxon>
        <taxon>Citricoccus</taxon>
    </lineage>
</organism>
<evidence type="ECO:0000313" key="3">
    <source>
        <dbReference type="Proteomes" id="UP001589575"/>
    </source>
</evidence>
<evidence type="ECO:0000256" key="1">
    <source>
        <dbReference type="SAM" id="MobiDB-lite"/>
    </source>
</evidence>